<feature type="chain" id="PRO_5015604872" evidence="2">
    <location>
        <begin position="23"/>
        <end position="97"/>
    </location>
</feature>
<keyword evidence="2" id="KW-0732">Signal</keyword>
<reference evidence="3 4" key="1">
    <citation type="submission" date="2018-04" db="EMBL/GenBank/DDBJ databases">
        <title>Genomic Encyclopedia of Archaeal and Bacterial Type Strains, Phase II (KMG-II): from individual species to whole genera.</title>
        <authorList>
            <person name="Goeker M."/>
        </authorList>
    </citation>
    <scope>NUCLEOTIDE SEQUENCE [LARGE SCALE GENOMIC DNA]</scope>
    <source>
        <strain evidence="3 4">DSM 25521</strain>
    </source>
</reference>
<sequence>MRITLKGAAVALALSLSAVVAAAPAAQAKPKVIVAGTSAAAKWSTIGIIGVASVLVGYDIMRRFGCTGDFLRLGGPGFDGPVGNNAIMPPRRCTPAR</sequence>
<keyword evidence="4" id="KW-1185">Reference proteome</keyword>
<keyword evidence="1" id="KW-1133">Transmembrane helix</keyword>
<dbReference type="OrthoDB" id="8507973at2"/>
<evidence type="ECO:0000256" key="1">
    <source>
        <dbReference type="SAM" id="Phobius"/>
    </source>
</evidence>
<name>A0A2T4ZG17_9HYPH</name>
<dbReference type="EMBL" id="PZZL01000002">
    <property type="protein sequence ID" value="PTM60855.1"/>
    <property type="molecule type" value="Genomic_DNA"/>
</dbReference>
<evidence type="ECO:0000256" key="2">
    <source>
        <dbReference type="SAM" id="SignalP"/>
    </source>
</evidence>
<dbReference type="Proteomes" id="UP000241808">
    <property type="component" value="Unassembled WGS sequence"/>
</dbReference>
<feature type="signal peptide" evidence="2">
    <location>
        <begin position="1"/>
        <end position="22"/>
    </location>
</feature>
<comment type="caution">
    <text evidence="3">The sequence shown here is derived from an EMBL/GenBank/DDBJ whole genome shotgun (WGS) entry which is preliminary data.</text>
</comment>
<protein>
    <submittedName>
        <fullName evidence="3">Uncharacterized protein</fullName>
    </submittedName>
</protein>
<organism evidence="3 4">
    <name type="scientific">Phreatobacter oligotrophus</name>
    <dbReference type="NCBI Taxonomy" id="1122261"/>
    <lineage>
        <taxon>Bacteria</taxon>
        <taxon>Pseudomonadati</taxon>
        <taxon>Pseudomonadota</taxon>
        <taxon>Alphaproteobacteria</taxon>
        <taxon>Hyphomicrobiales</taxon>
        <taxon>Phreatobacteraceae</taxon>
        <taxon>Phreatobacter</taxon>
    </lineage>
</organism>
<gene>
    <name evidence="3" type="ORF">C8P69_102239</name>
</gene>
<dbReference type="RefSeq" id="WP_108174796.1">
    <property type="nucleotide sequence ID" value="NZ_PZZL01000002.1"/>
</dbReference>
<keyword evidence="1" id="KW-0472">Membrane</keyword>
<accession>A0A2T4ZG17</accession>
<evidence type="ECO:0000313" key="3">
    <source>
        <dbReference type="EMBL" id="PTM60855.1"/>
    </source>
</evidence>
<dbReference type="AlphaFoldDB" id="A0A2T4ZG17"/>
<evidence type="ECO:0000313" key="4">
    <source>
        <dbReference type="Proteomes" id="UP000241808"/>
    </source>
</evidence>
<feature type="transmembrane region" description="Helical" evidence="1">
    <location>
        <begin position="44"/>
        <end position="61"/>
    </location>
</feature>
<proteinExistence type="predicted"/>
<keyword evidence="1" id="KW-0812">Transmembrane</keyword>